<feature type="non-terminal residue" evidence="3">
    <location>
        <position position="330"/>
    </location>
</feature>
<name>T1AMG6_9ZZZZ</name>
<dbReference type="PANTHER" id="PTHR10572:SF24">
    <property type="entry name" value="3-HYDROXY-3-METHYLGLUTARYL-COENZYME A REDUCTASE"/>
    <property type="match status" value="1"/>
</dbReference>
<dbReference type="GO" id="GO:0015936">
    <property type="term" value="P:coenzyme A metabolic process"/>
    <property type="evidence" value="ECO:0007669"/>
    <property type="project" value="InterPro"/>
</dbReference>
<dbReference type="InterPro" id="IPR002202">
    <property type="entry name" value="HMG_CoA_Rdtase"/>
</dbReference>
<dbReference type="Pfam" id="PF00368">
    <property type="entry name" value="HMG-CoA_red"/>
    <property type="match status" value="1"/>
</dbReference>
<proteinExistence type="inferred from homology"/>
<dbReference type="GO" id="GO:0004420">
    <property type="term" value="F:hydroxymethylglutaryl-CoA reductase (NADPH) activity"/>
    <property type="evidence" value="ECO:0007669"/>
    <property type="project" value="InterPro"/>
</dbReference>
<comment type="caution">
    <text evidence="3">The sequence shown here is derived from an EMBL/GenBank/DDBJ whole genome shotgun (WGS) entry which is preliminary data.</text>
</comment>
<organism evidence="3">
    <name type="scientific">mine drainage metagenome</name>
    <dbReference type="NCBI Taxonomy" id="410659"/>
    <lineage>
        <taxon>unclassified sequences</taxon>
        <taxon>metagenomes</taxon>
        <taxon>ecological metagenomes</taxon>
    </lineage>
</organism>
<evidence type="ECO:0000313" key="3">
    <source>
        <dbReference type="EMBL" id="EQD41929.1"/>
    </source>
</evidence>
<reference evidence="3" key="2">
    <citation type="journal article" date="2014" name="ISME J.">
        <title>Microbial stratification in low pH oxic and suboxic macroscopic growths along an acid mine drainage.</title>
        <authorList>
            <person name="Mendez-Garcia C."/>
            <person name="Mesa V."/>
            <person name="Sprenger R.R."/>
            <person name="Richter M."/>
            <person name="Diez M.S."/>
            <person name="Solano J."/>
            <person name="Bargiela R."/>
            <person name="Golyshina O.V."/>
            <person name="Manteca A."/>
            <person name="Ramos J.L."/>
            <person name="Gallego J.R."/>
            <person name="Llorente I."/>
            <person name="Martins Dos Santos V.A."/>
            <person name="Jensen O.N."/>
            <person name="Pelaez A.I."/>
            <person name="Sanchez J."/>
            <person name="Ferrer M."/>
        </authorList>
    </citation>
    <scope>NUCLEOTIDE SEQUENCE</scope>
</reference>
<reference evidence="3" key="1">
    <citation type="submission" date="2013-08" db="EMBL/GenBank/DDBJ databases">
        <authorList>
            <person name="Mendez C."/>
            <person name="Richter M."/>
            <person name="Ferrer M."/>
            <person name="Sanchez J."/>
        </authorList>
    </citation>
    <scope>NUCLEOTIDE SEQUENCE</scope>
</reference>
<comment type="similarity">
    <text evidence="1">Belongs to the HMG-CoA reductase family.</text>
</comment>
<accession>T1AMG6</accession>
<gene>
    <name evidence="3" type="ORF">B1B_14301</name>
</gene>
<evidence type="ECO:0000256" key="2">
    <source>
        <dbReference type="ARBA" id="ARBA00023002"/>
    </source>
</evidence>
<dbReference type="NCBIfam" id="TIGR00532">
    <property type="entry name" value="HMG_CoA_R_NAD"/>
    <property type="match status" value="1"/>
</dbReference>
<dbReference type="PRINTS" id="PR00071">
    <property type="entry name" value="HMGCOARDTASE"/>
</dbReference>
<dbReference type="SUPFAM" id="SSF55035">
    <property type="entry name" value="NAD-binding domain of HMG-CoA reductase"/>
    <property type="match status" value="1"/>
</dbReference>
<protein>
    <submittedName>
        <fullName evidence="3">Hydroxymethylglutaryl-CoA reductase, degradative</fullName>
    </submittedName>
</protein>
<dbReference type="InterPro" id="IPR009029">
    <property type="entry name" value="HMG_CoA_Rdtase_sub-bd_dom_sf"/>
</dbReference>
<sequence>MSERSSEISGLYRRTIEERRELVREWAGLTEAEVRSYEFPPGIDPATIDRMIENVIGVYPLPLGVATNFRVNDHDRLIPMAIEEPSVVAAASNAAKVTRATGGFSASATAPVMIGQVQILDVPDPAAARLRILDERDRLLEAANAKDPVLVKFGGGARDLEVRLLQTPRGSMLIVHLLVDARDAGGMNAVNTMCEALAPELARLAGGRSVLRIISNLAVHRLARARATFRVDLLATDRATGPEVVEAILDAYALAVADPYRCATHNKGIMNGISSVVIATGNDYRAIESGAHTYAAWSAEEGAVVRPLTTYEKDAAGNLVGSIELPTALG</sequence>
<dbReference type="PROSITE" id="PS50065">
    <property type="entry name" value="HMG_COA_REDUCTASE_4"/>
    <property type="match status" value="1"/>
</dbReference>
<dbReference type="SUPFAM" id="SSF56542">
    <property type="entry name" value="Substrate-binding domain of HMG-CoA reductase"/>
    <property type="match status" value="1"/>
</dbReference>
<dbReference type="InterPro" id="IPR009023">
    <property type="entry name" value="HMG_CoA_Rdtase_NAD(P)-bd_sf"/>
</dbReference>
<evidence type="ECO:0000256" key="1">
    <source>
        <dbReference type="ARBA" id="ARBA00007661"/>
    </source>
</evidence>
<dbReference type="InterPro" id="IPR004553">
    <property type="entry name" value="HMG_CoA_Rdtase_bac-typ"/>
</dbReference>
<dbReference type="Gene3D" id="3.90.770.10">
    <property type="entry name" value="3-hydroxy-3-methylglutaryl-coenzyme A Reductase, Chain A, domain 2"/>
    <property type="match status" value="2"/>
</dbReference>
<dbReference type="AlphaFoldDB" id="T1AMG6"/>
<dbReference type="EMBL" id="AUZY01009461">
    <property type="protein sequence ID" value="EQD41929.1"/>
    <property type="molecule type" value="Genomic_DNA"/>
</dbReference>
<dbReference type="InterPro" id="IPR023074">
    <property type="entry name" value="HMG_CoA_Rdtase_cat_sf"/>
</dbReference>
<keyword evidence="2" id="KW-0560">Oxidoreductase</keyword>
<dbReference type="PANTHER" id="PTHR10572">
    <property type="entry name" value="3-HYDROXY-3-METHYLGLUTARYL-COENZYME A REDUCTASE"/>
    <property type="match status" value="1"/>
</dbReference>